<sequence length="187" mass="21035">MEFYNDLWVSGVPLLEKIIRSILVYFFLLIALRLGGKRELGQMTGFDLVVLLLISNTVQNAIIGNDNSVLGGFVGAATLLMVNYIVVRLAYRHSLFLRILEGEPTILVKNGQIIVENLASEVITQAELKASLRRQGFRKLSDVKRAILETDGSLSVEPQSLKMDEGTYQQHIMEQLDRIEEMLKQKG</sequence>
<name>A0A2T1M072_9CHRO</name>
<keyword evidence="6 7" id="KW-0472">Membrane</keyword>
<feature type="domain" description="YetF C-terminal" evidence="8">
    <location>
        <begin position="95"/>
        <end position="186"/>
    </location>
</feature>
<keyword evidence="4 7" id="KW-0812">Transmembrane</keyword>
<evidence type="ECO:0000313" key="10">
    <source>
        <dbReference type="Proteomes" id="UP000239001"/>
    </source>
</evidence>
<keyword evidence="3" id="KW-1003">Cell membrane</keyword>
<evidence type="ECO:0000313" key="9">
    <source>
        <dbReference type="EMBL" id="PSF38047.1"/>
    </source>
</evidence>
<evidence type="ECO:0000256" key="5">
    <source>
        <dbReference type="ARBA" id="ARBA00022989"/>
    </source>
</evidence>
<dbReference type="Proteomes" id="UP000239001">
    <property type="component" value="Unassembled WGS sequence"/>
</dbReference>
<organism evidence="9 10">
    <name type="scientific">Aphanothece hegewaldii CCALA 016</name>
    <dbReference type="NCBI Taxonomy" id="2107694"/>
    <lineage>
        <taxon>Bacteria</taxon>
        <taxon>Bacillati</taxon>
        <taxon>Cyanobacteriota</taxon>
        <taxon>Cyanophyceae</taxon>
        <taxon>Oscillatoriophycideae</taxon>
        <taxon>Chroococcales</taxon>
        <taxon>Aphanothecaceae</taxon>
        <taxon>Aphanothece</taxon>
    </lineage>
</organism>
<dbReference type="InterPro" id="IPR007353">
    <property type="entry name" value="DUF421"/>
</dbReference>
<comment type="subcellular location">
    <subcellularLocation>
        <location evidence="1">Cell membrane</location>
        <topology evidence="1">Multi-pass membrane protein</topology>
    </subcellularLocation>
</comment>
<evidence type="ECO:0000256" key="3">
    <source>
        <dbReference type="ARBA" id="ARBA00022475"/>
    </source>
</evidence>
<evidence type="ECO:0000256" key="7">
    <source>
        <dbReference type="SAM" id="Phobius"/>
    </source>
</evidence>
<dbReference type="PANTHER" id="PTHR34582:SF6">
    <property type="entry name" value="UPF0702 TRANSMEMBRANE PROTEIN YCAP"/>
    <property type="match status" value="1"/>
</dbReference>
<dbReference type="PANTHER" id="PTHR34582">
    <property type="entry name" value="UPF0702 TRANSMEMBRANE PROTEIN YCAP"/>
    <property type="match status" value="1"/>
</dbReference>
<dbReference type="GO" id="GO:0005886">
    <property type="term" value="C:plasma membrane"/>
    <property type="evidence" value="ECO:0007669"/>
    <property type="project" value="UniProtKB-SubCell"/>
</dbReference>
<dbReference type="Pfam" id="PF04239">
    <property type="entry name" value="DUF421"/>
    <property type="match status" value="1"/>
</dbReference>
<feature type="transmembrane region" description="Helical" evidence="7">
    <location>
        <begin position="69"/>
        <end position="91"/>
    </location>
</feature>
<keyword evidence="10" id="KW-1185">Reference proteome</keyword>
<evidence type="ECO:0000256" key="4">
    <source>
        <dbReference type="ARBA" id="ARBA00022692"/>
    </source>
</evidence>
<accession>A0A2T1M072</accession>
<feature type="transmembrane region" description="Helical" evidence="7">
    <location>
        <begin position="18"/>
        <end position="34"/>
    </location>
</feature>
<comment type="caution">
    <text evidence="9">The sequence shown here is derived from an EMBL/GenBank/DDBJ whole genome shotgun (WGS) entry which is preliminary data.</text>
</comment>
<dbReference type="EMBL" id="PXOH01000005">
    <property type="protein sequence ID" value="PSF38047.1"/>
    <property type="molecule type" value="Genomic_DNA"/>
</dbReference>
<dbReference type="InterPro" id="IPR023090">
    <property type="entry name" value="UPF0702_alpha/beta_dom_sf"/>
</dbReference>
<protein>
    <submittedName>
        <fullName evidence="9">DUF421 domain-containing protein</fullName>
    </submittedName>
</protein>
<gene>
    <name evidence="9" type="ORF">C7H19_06120</name>
</gene>
<evidence type="ECO:0000256" key="6">
    <source>
        <dbReference type="ARBA" id="ARBA00023136"/>
    </source>
</evidence>
<evidence type="ECO:0000259" key="8">
    <source>
        <dbReference type="Pfam" id="PF04239"/>
    </source>
</evidence>
<proteinExistence type="inferred from homology"/>
<dbReference type="RefSeq" id="WP_106456014.1">
    <property type="nucleotide sequence ID" value="NZ_PXOH01000005.1"/>
</dbReference>
<evidence type="ECO:0000256" key="1">
    <source>
        <dbReference type="ARBA" id="ARBA00004651"/>
    </source>
</evidence>
<comment type="similarity">
    <text evidence="2">Belongs to the UPF0702 family.</text>
</comment>
<dbReference type="Gene3D" id="3.30.240.20">
    <property type="entry name" value="bsu07140 like domains"/>
    <property type="match status" value="1"/>
</dbReference>
<reference evidence="9 10" key="1">
    <citation type="submission" date="2018-03" db="EMBL/GenBank/DDBJ databases">
        <title>The ancient ancestry and fast evolution of plastids.</title>
        <authorList>
            <person name="Moore K.R."/>
            <person name="Magnabosco C."/>
            <person name="Momper L."/>
            <person name="Gold D.A."/>
            <person name="Bosak T."/>
            <person name="Fournier G.P."/>
        </authorList>
    </citation>
    <scope>NUCLEOTIDE SEQUENCE [LARGE SCALE GENOMIC DNA]</scope>
    <source>
        <strain evidence="9 10">CCALA 016</strain>
    </source>
</reference>
<dbReference type="AlphaFoldDB" id="A0A2T1M072"/>
<evidence type="ECO:0000256" key="2">
    <source>
        <dbReference type="ARBA" id="ARBA00006448"/>
    </source>
</evidence>
<reference evidence="9 10" key="2">
    <citation type="submission" date="2018-03" db="EMBL/GenBank/DDBJ databases">
        <authorList>
            <person name="Keele B.F."/>
        </authorList>
    </citation>
    <scope>NUCLEOTIDE SEQUENCE [LARGE SCALE GENOMIC DNA]</scope>
    <source>
        <strain evidence="9 10">CCALA 016</strain>
    </source>
</reference>
<dbReference type="OrthoDB" id="9793799at2"/>
<keyword evidence="5 7" id="KW-1133">Transmembrane helix</keyword>